<dbReference type="InterPro" id="IPR000262">
    <property type="entry name" value="FMN-dep_DH"/>
</dbReference>
<feature type="binding site" evidence="11">
    <location>
        <begin position="62"/>
        <end position="64"/>
    </location>
    <ligand>
        <name>FMN</name>
        <dbReference type="ChEBI" id="CHEBI:58210"/>
    </ligand>
</feature>
<evidence type="ECO:0000256" key="5">
    <source>
        <dbReference type="ARBA" id="ARBA00022723"/>
    </source>
</evidence>
<comment type="subcellular location">
    <subcellularLocation>
        <location evidence="11">Cytoplasm</location>
    </subcellularLocation>
</comment>
<evidence type="ECO:0000256" key="3">
    <source>
        <dbReference type="ARBA" id="ARBA00022630"/>
    </source>
</evidence>
<feature type="binding site" evidence="11">
    <location>
        <position position="120"/>
    </location>
    <ligand>
        <name>FMN</name>
        <dbReference type="ChEBI" id="CHEBI:58210"/>
    </ligand>
</feature>
<dbReference type="GO" id="GO:0000287">
    <property type="term" value="F:magnesium ion binding"/>
    <property type="evidence" value="ECO:0007669"/>
    <property type="project" value="UniProtKB-UniRule"/>
</dbReference>
<dbReference type="CDD" id="cd02811">
    <property type="entry name" value="IDI-2_FMN"/>
    <property type="match status" value="1"/>
</dbReference>
<keyword evidence="5 11" id="KW-0479">Metal-binding</keyword>
<comment type="function">
    <text evidence="11">Involved in the biosynthesis of isoprenoids. Catalyzes the 1,3-allylic rearrangement of the homoallylic substrate isopentenyl (IPP) to its allylic isomer, dimethylallyl diphosphate (DMAPP).</text>
</comment>
<dbReference type="SUPFAM" id="SSF51395">
    <property type="entry name" value="FMN-linked oxidoreductases"/>
    <property type="match status" value="1"/>
</dbReference>
<comment type="cofactor">
    <cofactor evidence="11">
        <name>Mg(2+)</name>
        <dbReference type="ChEBI" id="CHEBI:18420"/>
    </cofactor>
</comment>
<keyword evidence="6 11" id="KW-0460">Magnesium</keyword>
<keyword evidence="4 11" id="KW-0288">FMN</keyword>
<dbReference type="Gene3D" id="3.20.20.70">
    <property type="entry name" value="Aldolase class I"/>
    <property type="match status" value="1"/>
</dbReference>
<feature type="binding site" evidence="11">
    <location>
        <position position="217"/>
    </location>
    <ligand>
        <name>FMN</name>
        <dbReference type="ChEBI" id="CHEBI:58210"/>
    </ligand>
</feature>
<dbReference type="NCBIfam" id="TIGR02151">
    <property type="entry name" value="IPP_isom_2"/>
    <property type="match status" value="1"/>
</dbReference>
<dbReference type="AlphaFoldDB" id="A0A1J5IES7"/>
<comment type="caution">
    <text evidence="11">Lacks conserved residue(s) required for the propagation of feature annotation.</text>
</comment>
<evidence type="ECO:0000256" key="1">
    <source>
        <dbReference type="ARBA" id="ARBA00001917"/>
    </source>
</evidence>
<keyword evidence="7 11" id="KW-0521">NADP</keyword>
<dbReference type="PIRSF" id="PIRSF003314">
    <property type="entry name" value="IPP_isomerase"/>
    <property type="match status" value="1"/>
</dbReference>
<keyword evidence="9 11" id="KW-0413">Isomerase</keyword>
<feature type="binding site" evidence="11">
    <location>
        <begin position="283"/>
        <end position="284"/>
    </location>
    <ligand>
        <name>FMN</name>
        <dbReference type="ChEBI" id="CHEBI:58210"/>
    </ligand>
</feature>
<evidence type="ECO:0000256" key="10">
    <source>
        <dbReference type="ARBA" id="ARBA00025810"/>
    </source>
</evidence>
<sequence length="332" mass="35218">MSIQKKEDHIQICLDPASQIGSAGWERYRFVHQAMPDVSFAEIDTSCEFLGKPCSIPLMISGMTGGSETAAMINQHIALACETARIPFGVGSMRIALEHPETASSFQVRPYAPNVPILANLGLVQLNYGFGLDECKRAVELLEADALMFHLNPILEAISQDGNTDFTGLMPKLEKIIRHLGVPVLVKEVGFGISAKVAQELRDVGVRTIDVAGWGGTNWAFVEGRRTGNSLGSVFSSWGIPTSDAVRDCSKISGLSVIAGGGMRTGVDMAKAMALGASLSSIAQPALAAALQSPEAVLAVIDRYLGELKTTMFAVGAGTLKALQAASIEVRE</sequence>
<dbReference type="GO" id="GO:0008299">
    <property type="term" value="P:isoprenoid biosynthetic process"/>
    <property type="evidence" value="ECO:0007669"/>
    <property type="project" value="UniProtKB-UniRule"/>
</dbReference>
<dbReference type="GO" id="GO:0010181">
    <property type="term" value="F:FMN binding"/>
    <property type="evidence" value="ECO:0007669"/>
    <property type="project" value="UniProtKB-UniRule"/>
</dbReference>
<keyword evidence="8 11" id="KW-0414">Isoprene biosynthesis</keyword>
<feature type="binding site" evidence="11">
    <location>
        <position position="61"/>
    </location>
    <ligand>
        <name>FMN</name>
        <dbReference type="ChEBI" id="CHEBI:58210"/>
    </ligand>
</feature>
<evidence type="ECO:0000256" key="2">
    <source>
        <dbReference type="ARBA" id="ARBA00022490"/>
    </source>
</evidence>
<evidence type="ECO:0000256" key="8">
    <source>
        <dbReference type="ARBA" id="ARBA00023229"/>
    </source>
</evidence>
<feature type="binding site" evidence="11">
    <location>
        <position position="92"/>
    </location>
    <ligand>
        <name>FMN</name>
        <dbReference type="ChEBI" id="CHEBI:58210"/>
    </ligand>
</feature>
<dbReference type="EC" id="5.3.3.2" evidence="11"/>
<feature type="binding site" evidence="11">
    <location>
        <begin position="5"/>
        <end position="6"/>
    </location>
    <ligand>
        <name>substrate</name>
    </ligand>
</feature>
<feature type="binding site" evidence="11">
    <location>
        <begin position="92"/>
        <end position="94"/>
    </location>
    <ligand>
        <name>substrate</name>
    </ligand>
</feature>
<dbReference type="GO" id="GO:0005737">
    <property type="term" value="C:cytoplasm"/>
    <property type="evidence" value="ECO:0007669"/>
    <property type="project" value="UniProtKB-SubCell"/>
</dbReference>
<accession>A0A1J5IES7</accession>
<feature type="domain" description="FMN-dependent dehydrogenase" evidence="12">
    <location>
        <begin position="23"/>
        <end position="94"/>
    </location>
</feature>
<comment type="subunit">
    <text evidence="10 11">Homooctamer. Dimer of tetramers.</text>
</comment>
<protein>
    <recommendedName>
        <fullName evidence="11">Isopentenyl-diphosphate delta-isomerase</fullName>
        <shortName evidence="11">IPP isomerase</shortName>
        <ecNumber evidence="11">5.3.3.2</ecNumber>
    </recommendedName>
    <alternativeName>
        <fullName evidence="11">Isopentenyl diphosphate:dimethylallyl diphosphate isomerase</fullName>
    </alternativeName>
    <alternativeName>
        <fullName evidence="11">Isopentenyl pyrophosphate isomerase</fullName>
    </alternativeName>
    <alternativeName>
        <fullName evidence="11">Type 2 isopentenyl diphosphate isomerase</fullName>
        <shortName evidence="11">IDI-2</shortName>
    </alternativeName>
</protein>
<comment type="catalytic activity">
    <reaction evidence="11">
        <text>isopentenyl diphosphate = dimethylallyl diphosphate</text>
        <dbReference type="Rhea" id="RHEA:23284"/>
        <dbReference type="ChEBI" id="CHEBI:57623"/>
        <dbReference type="ChEBI" id="CHEBI:128769"/>
        <dbReference type="EC" id="5.3.3.2"/>
    </reaction>
</comment>
<evidence type="ECO:0000256" key="4">
    <source>
        <dbReference type="ARBA" id="ARBA00022643"/>
    </source>
</evidence>
<dbReference type="HAMAP" id="MF_00354">
    <property type="entry name" value="Idi_2"/>
    <property type="match status" value="1"/>
</dbReference>
<dbReference type="InterPro" id="IPR011179">
    <property type="entry name" value="IPdP_isomerase"/>
</dbReference>
<dbReference type="GO" id="GO:0004452">
    <property type="term" value="F:isopentenyl-diphosphate delta-isomerase activity"/>
    <property type="evidence" value="ECO:0007669"/>
    <property type="project" value="UniProtKB-UniRule"/>
</dbReference>
<feature type="domain" description="FMN-dependent dehydrogenase" evidence="12">
    <location>
        <begin position="172"/>
        <end position="328"/>
    </location>
</feature>
<dbReference type="GO" id="GO:0016491">
    <property type="term" value="F:oxidoreductase activity"/>
    <property type="evidence" value="ECO:0007669"/>
    <property type="project" value="InterPro"/>
</dbReference>
<dbReference type="EMBL" id="MNZT01000108">
    <property type="protein sequence ID" value="OIP95565.1"/>
    <property type="molecule type" value="Genomic_DNA"/>
</dbReference>
<evidence type="ECO:0000313" key="13">
    <source>
        <dbReference type="EMBL" id="OIP95565.1"/>
    </source>
</evidence>
<proteinExistence type="inferred from homology"/>
<comment type="caution">
    <text evidence="13">The sequence shown here is derived from an EMBL/GenBank/DDBJ whole genome shotgun (WGS) entry which is preliminary data.</text>
</comment>
<comment type="cofactor">
    <cofactor evidence="1 11">
        <name>FMN</name>
        <dbReference type="ChEBI" id="CHEBI:58210"/>
    </cofactor>
</comment>
<name>A0A1J5IES7_9BACT</name>
<dbReference type="InterPro" id="IPR013785">
    <property type="entry name" value="Aldolase_TIM"/>
</dbReference>
<organism evidence="13 14">
    <name type="scientific">Candidatus Wirthbacteria bacterium CG2_30_54_11</name>
    <dbReference type="NCBI Taxonomy" id="1817892"/>
    <lineage>
        <taxon>Bacteria</taxon>
        <taxon>Candidatus Wirthbacteria</taxon>
    </lineage>
</organism>
<comment type="cofactor">
    <cofactor evidence="11">
        <name>NADPH</name>
        <dbReference type="ChEBI" id="CHEBI:57783"/>
    </cofactor>
</comment>
<evidence type="ECO:0000256" key="6">
    <source>
        <dbReference type="ARBA" id="ARBA00022842"/>
    </source>
</evidence>
<evidence type="ECO:0000259" key="12">
    <source>
        <dbReference type="Pfam" id="PF01070"/>
    </source>
</evidence>
<dbReference type="Proteomes" id="UP000183245">
    <property type="component" value="Unassembled WGS sequence"/>
</dbReference>
<evidence type="ECO:0000256" key="9">
    <source>
        <dbReference type="ARBA" id="ARBA00023235"/>
    </source>
</evidence>
<dbReference type="STRING" id="1817892.AUK40_05935"/>
<comment type="similarity">
    <text evidence="11">Belongs to the IPP isomerase type 2 family.</text>
</comment>
<keyword evidence="2 11" id="KW-0963">Cytoplasm</keyword>
<dbReference type="PANTHER" id="PTHR43665:SF1">
    <property type="entry name" value="ISOPENTENYL-DIPHOSPHATE DELTA-ISOMERASE"/>
    <property type="match status" value="1"/>
</dbReference>
<evidence type="ECO:0000256" key="7">
    <source>
        <dbReference type="ARBA" id="ARBA00022857"/>
    </source>
</evidence>
<dbReference type="GO" id="GO:0070402">
    <property type="term" value="F:NADPH binding"/>
    <property type="evidence" value="ECO:0007669"/>
    <property type="project" value="UniProtKB-UniRule"/>
</dbReference>
<evidence type="ECO:0000256" key="11">
    <source>
        <dbReference type="HAMAP-Rule" id="MF_00354"/>
    </source>
</evidence>
<dbReference type="Pfam" id="PF01070">
    <property type="entry name" value="FMN_dh"/>
    <property type="match status" value="2"/>
</dbReference>
<reference evidence="13 14" key="1">
    <citation type="journal article" date="2016" name="Environ. Microbiol.">
        <title>Genomic resolution of a cold subsurface aquifer community provides metabolic insights for novel microbes adapted to high CO concentrations.</title>
        <authorList>
            <person name="Probst A.J."/>
            <person name="Castelle C.J."/>
            <person name="Singh A."/>
            <person name="Brown C.T."/>
            <person name="Anantharaman K."/>
            <person name="Sharon I."/>
            <person name="Hug L.A."/>
            <person name="Burstein D."/>
            <person name="Emerson J.B."/>
            <person name="Thomas B.C."/>
            <person name="Banfield J.F."/>
        </authorList>
    </citation>
    <scope>NUCLEOTIDE SEQUENCE [LARGE SCALE GENOMIC DNA]</scope>
    <source>
        <strain evidence="13">CG2_30_54_11</strain>
    </source>
</reference>
<keyword evidence="3 11" id="KW-0285">Flavoprotein</keyword>
<dbReference type="PANTHER" id="PTHR43665">
    <property type="entry name" value="ISOPENTENYL-DIPHOSPHATE DELTA-ISOMERASE"/>
    <property type="match status" value="1"/>
</dbReference>
<feature type="binding site" evidence="11">
    <location>
        <begin position="262"/>
        <end position="264"/>
    </location>
    <ligand>
        <name>FMN</name>
        <dbReference type="ChEBI" id="CHEBI:58210"/>
    </ligand>
</feature>
<feature type="binding site" evidence="11">
    <location>
        <position position="187"/>
    </location>
    <ligand>
        <name>FMN</name>
        <dbReference type="ChEBI" id="CHEBI:58210"/>
    </ligand>
</feature>
<feature type="binding site" evidence="11">
    <location>
        <position position="156"/>
    </location>
    <ligand>
        <name>Mg(2+)</name>
        <dbReference type="ChEBI" id="CHEBI:18420"/>
    </ligand>
</feature>
<evidence type="ECO:0000313" key="14">
    <source>
        <dbReference type="Proteomes" id="UP000183245"/>
    </source>
</evidence>
<gene>
    <name evidence="11" type="primary">fni</name>
    <name evidence="13" type="ORF">AUK40_05935</name>
</gene>